<accession>A0AAV4WF11</accession>
<keyword evidence="2" id="KW-1185">Reference proteome</keyword>
<evidence type="ECO:0000313" key="1">
    <source>
        <dbReference type="EMBL" id="GIY81227.1"/>
    </source>
</evidence>
<dbReference type="Proteomes" id="UP001054945">
    <property type="component" value="Unassembled WGS sequence"/>
</dbReference>
<organism evidence="1 2">
    <name type="scientific">Caerostris extrusa</name>
    <name type="common">Bark spider</name>
    <name type="synonym">Caerostris bankana</name>
    <dbReference type="NCBI Taxonomy" id="172846"/>
    <lineage>
        <taxon>Eukaryota</taxon>
        <taxon>Metazoa</taxon>
        <taxon>Ecdysozoa</taxon>
        <taxon>Arthropoda</taxon>
        <taxon>Chelicerata</taxon>
        <taxon>Arachnida</taxon>
        <taxon>Araneae</taxon>
        <taxon>Araneomorphae</taxon>
        <taxon>Entelegynae</taxon>
        <taxon>Araneoidea</taxon>
        <taxon>Araneidae</taxon>
        <taxon>Caerostris</taxon>
    </lineage>
</organism>
<dbReference type="AlphaFoldDB" id="A0AAV4WF11"/>
<name>A0AAV4WF11_CAEEX</name>
<gene>
    <name evidence="1" type="ORF">CEXT_597421</name>
</gene>
<comment type="caution">
    <text evidence="1">The sequence shown here is derived from an EMBL/GenBank/DDBJ whole genome shotgun (WGS) entry which is preliminary data.</text>
</comment>
<evidence type="ECO:0008006" key="3">
    <source>
        <dbReference type="Google" id="ProtNLM"/>
    </source>
</evidence>
<feature type="non-terminal residue" evidence="1">
    <location>
        <position position="1"/>
    </location>
</feature>
<dbReference type="EMBL" id="BPLR01016099">
    <property type="protein sequence ID" value="GIY81227.1"/>
    <property type="molecule type" value="Genomic_DNA"/>
</dbReference>
<proteinExistence type="predicted"/>
<reference evidence="1 2" key="1">
    <citation type="submission" date="2021-06" db="EMBL/GenBank/DDBJ databases">
        <title>Caerostris extrusa draft genome.</title>
        <authorList>
            <person name="Kono N."/>
            <person name="Arakawa K."/>
        </authorList>
    </citation>
    <scope>NUCLEOTIDE SEQUENCE [LARGE SCALE GENOMIC DNA]</scope>
</reference>
<protein>
    <recommendedName>
        <fullName evidence="3">Maturase K</fullName>
    </recommendedName>
</protein>
<evidence type="ECO:0000313" key="2">
    <source>
        <dbReference type="Proteomes" id="UP001054945"/>
    </source>
</evidence>
<sequence length="137" mass="15569">VNPLRAPSTLTLSDLYLRVWTDSAFPSTNPPTTPLPRSIFKSNGVHCTFGEVKREKRQKYYVLNKGSSFFCSNFVVDASSVCFVLDSLYRERCFSYLWGRKDLPSFHKPLHPAKIPLKVQCGPSSPFKGTSHVYGRY</sequence>